<accession>A0A0F9DJ60</accession>
<name>A0A0F9DJ60_9ZZZZ</name>
<reference evidence="1" key="1">
    <citation type="journal article" date="2015" name="Nature">
        <title>Complex archaea that bridge the gap between prokaryotes and eukaryotes.</title>
        <authorList>
            <person name="Spang A."/>
            <person name="Saw J.H."/>
            <person name="Jorgensen S.L."/>
            <person name="Zaremba-Niedzwiedzka K."/>
            <person name="Martijn J."/>
            <person name="Lind A.E."/>
            <person name="van Eijk R."/>
            <person name="Schleper C."/>
            <person name="Guy L."/>
            <person name="Ettema T.J."/>
        </authorList>
    </citation>
    <scope>NUCLEOTIDE SEQUENCE</scope>
</reference>
<organism evidence="1">
    <name type="scientific">marine sediment metagenome</name>
    <dbReference type="NCBI Taxonomy" id="412755"/>
    <lineage>
        <taxon>unclassified sequences</taxon>
        <taxon>metagenomes</taxon>
        <taxon>ecological metagenomes</taxon>
    </lineage>
</organism>
<dbReference type="EMBL" id="LAZR01028737">
    <property type="protein sequence ID" value="KKL61699.1"/>
    <property type="molecule type" value="Genomic_DNA"/>
</dbReference>
<evidence type="ECO:0000313" key="1">
    <source>
        <dbReference type="EMBL" id="KKL61699.1"/>
    </source>
</evidence>
<comment type="caution">
    <text evidence="1">The sequence shown here is derived from an EMBL/GenBank/DDBJ whole genome shotgun (WGS) entry which is preliminary data.</text>
</comment>
<gene>
    <name evidence="1" type="ORF">LCGC14_2192670</name>
</gene>
<proteinExistence type="predicted"/>
<protein>
    <submittedName>
        <fullName evidence="1">Uncharacterized protein</fullName>
    </submittedName>
</protein>
<dbReference type="AlphaFoldDB" id="A0A0F9DJ60"/>
<feature type="non-terminal residue" evidence="1">
    <location>
        <position position="344"/>
    </location>
</feature>
<sequence>MALGSQVAKVDAIGDVSELMHDIFIGKVVNKVRRESPTSTLFQDAQPGEYRLEGTAMKFAVDLRFKTGAMATDGKIPDHTSMDAVEGSITPIRRYARLAIDNLVEKRASGPGAYDDLSGRIFDQLWDSWKSMEIRHAIGGSNGLLGKCASRSSGTVFTIKDAYGNAGTNPCNNISEGSILAWWDTDATAAIDGAATVSSINYSTRAITIDSEATWEPGDDIAADDLVYFATTPLIGADYFMSERNLAPNGLGTIVDPAASISTAFGIAEGTAQRWKPYRQSSSTFDHLEVTEHWLQLGAKRGFDVTPETDVCVTFPSCVAQLARSLFGFQQQAYTGGKLKGGYT</sequence>